<reference evidence="2 3" key="1">
    <citation type="submission" date="2023-07" db="EMBL/GenBank/DDBJ databases">
        <title>Genomic Encyclopedia of Type Strains, Phase IV (KMG-IV): sequencing the most valuable type-strain genomes for metagenomic binning, comparative biology and taxonomic classification.</title>
        <authorList>
            <person name="Goeker M."/>
        </authorList>
    </citation>
    <scope>NUCLEOTIDE SEQUENCE [LARGE SCALE GENOMIC DNA]</scope>
    <source>
        <strain evidence="2 3">DSM 19922</strain>
    </source>
</reference>
<sequence>MTNFSGRKAAGDRRRTGGAKRQRLRDAARLMLVVSVLVLGVLAVEISRKAITIISHGSPQASAEITG</sequence>
<dbReference type="EMBL" id="JAUSVU010000021">
    <property type="protein sequence ID" value="MDQ0535835.1"/>
    <property type="molecule type" value="Genomic_DNA"/>
</dbReference>
<gene>
    <name evidence="2" type="ORF">QO018_004721</name>
</gene>
<dbReference type="RefSeq" id="WP_209987886.1">
    <property type="nucleotide sequence ID" value="NZ_JAGINO010000023.1"/>
</dbReference>
<name>A0ABU0MQT3_9PROT</name>
<proteinExistence type="predicted"/>
<protein>
    <submittedName>
        <fullName evidence="2">Uncharacterized protein</fullName>
    </submittedName>
</protein>
<organism evidence="2 3">
    <name type="scientific">Azospirillum picis</name>
    <dbReference type="NCBI Taxonomy" id="488438"/>
    <lineage>
        <taxon>Bacteria</taxon>
        <taxon>Pseudomonadati</taxon>
        <taxon>Pseudomonadota</taxon>
        <taxon>Alphaproteobacteria</taxon>
        <taxon>Rhodospirillales</taxon>
        <taxon>Azospirillaceae</taxon>
        <taxon>Azospirillum</taxon>
    </lineage>
</organism>
<evidence type="ECO:0000313" key="2">
    <source>
        <dbReference type="EMBL" id="MDQ0535835.1"/>
    </source>
</evidence>
<evidence type="ECO:0000256" key="1">
    <source>
        <dbReference type="SAM" id="MobiDB-lite"/>
    </source>
</evidence>
<accession>A0ABU0MQT3</accession>
<keyword evidence="3" id="KW-1185">Reference proteome</keyword>
<dbReference type="Proteomes" id="UP001244552">
    <property type="component" value="Unassembled WGS sequence"/>
</dbReference>
<evidence type="ECO:0000313" key="3">
    <source>
        <dbReference type="Proteomes" id="UP001244552"/>
    </source>
</evidence>
<comment type="caution">
    <text evidence="2">The sequence shown here is derived from an EMBL/GenBank/DDBJ whole genome shotgun (WGS) entry which is preliminary data.</text>
</comment>
<feature type="region of interest" description="Disordered" evidence="1">
    <location>
        <begin position="1"/>
        <end position="23"/>
    </location>
</feature>